<dbReference type="Gene3D" id="2.60.40.380">
    <property type="entry name" value="Purple acid phosphatase-like, N-terminal"/>
    <property type="match status" value="1"/>
</dbReference>
<keyword evidence="4" id="KW-1185">Reference proteome</keyword>
<evidence type="ECO:0000313" key="4">
    <source>
        <dbReference type="Proteomes" id="UP000011760"/>
    </source>
</evidence>
<dbReference type="Gene3D" id="3.60.21.70">
    <property type="entry name" value="PhoD-like phosphatase"/>
    <property type="match status" value="1"/>
</dbReference>
<dbReference type="InterPro" id="IPR006311">
    <property type="entry name" value="TAT_signal"/>
</dbReference>
<dbReference type="Pfam" id="PF16655">
    <property type="entry name" value="PhoD_N"/>
    <property type="match status" value="1"/>
</dbReference>
<dbReference type="HOGENOM" id="CLU_015982_1_0_11"/>
<dbReference type="EMBL" id="CP004354">
    <property type="protein sequence ID" value="AGG67341.1"/>
    <property type="molecule type" value="Genomic_DNA"/>
</dbReference>
<dbReference type="InterPro" id="IPR032093">
    <property type="entry name" value="PhoD_N"/>
</dbReference>
<dbReference type="InterPro" id="IPR052900">
    <property type="entry name" value="Phospholipid_Metab_Enz"/>
</dbReference>
<dbReference type="Proteomes" id="UP000011760">
    <property type="component" value="Chromosome"/>
</dbReference>
<evidence type="ECO:0000313" key="3">
    <source>
        <dbReference type="EMBL" id="AGG67341.1"/>
    </source>
</evidence>
<dbReference type="Pfam" id="PF09423">
    <property type="entry name" value="PhoD"/>
    <property type="match status" value="1"/>
</dbReference>
<dbReference type="InterPro" id="IPR038607">
    <property type="entry name" value="PhoD-like_sf"/>
</dbReference>
<dbReference type="eggNOG" id="COG3540">
    <property type="taxonomic scope" value="Bacteria"/>
</dbReference>
<reference evidence="3 4" key="1">
    <citation type="submission" date="2013-02" db="EMBL/GenBank/DDBJ databases">
        <title>The complete genome sequence of Corynebacterium callunae DSM 20147.</title>
        <authorList>
            <person name="Ruckert C."/>
            <person name="Albersmeier A."/>
            <person name="Kalinowski J."/>
        </authorList>
    </citation>
    <scope>NUCLEOTIDE SEQUENCE [LARGE SCALE GENOMIC DNA]</scope>
    <source>
        <strain evidence="3 4">DSM 20147</strain>
    </source>
</reference>
<dbReference type="CDD" id="cd07389">
    <property type="entry name" value="MPP_PhoD"/>
    <property type="match status" value="1"/>
</dbReference>
<dbReference type="SUPFAM" id="SSF56300">
    <property type="entry name" value="Metallo-dependent phosphatases"/>
    <property type="match status" value="1"/>
</dbReference>
<dbReference type="PATRIC" id="fig|1121353.3.peg.1944"/>
<sequence length="521" mass="57602">MSHLHLSRRSFLQSSALTLGLAAVPIEFAEAQSLEHRFFQHGVASGDPTPTSVIIWTRVSPTPEAIPGSGLGPDTTVTWEVSASSDFSTITRRGTATTSATSDHTIHIDVSDLEPARRYFYRFIAPNGEISTAGITSTSTLFDEPLSRLRFALASCANWEAGYFAAYGDIARRAQAGELDVLIFLGDYIYEYARGMFAGKNGAVRDHEPAWETVSLADYRVRYGHYRSDTQLQAAHAALPWIAMWDDHETANDAWREGAQNHSATEGDWPTRKAAGFQAYLEWMPIRATSTLFRSFQFGDLATLSILDLRSFRDLPPTYQQWAQGQRATTMMGTEQFQWLKDTVESTTTAWNIIGSSVMFAPMQLSGAPLAQLPEPLPANLDQWDGYSQERDRLLSILAGTGLPTLFLAGDIHSEWANSIRFNNQEIGMEVVCSSITSANVDDFLHIAEDNPVSLNAENFIRANSPLVRHVDVDSHGYSTVILSREAVQATWHRVADLSQAASPVSPMIQLEWKPGQGFTS</sequence>
<protein>
    <submittedName>
        <fullName evidence="3">Phosphodiesterase/alkaline phosphatase D</fullName>
    </submittedName>
</protein>
<dbReference type="PROSITE" id="PS51318">
    <property type="entry name" value="TAT"/>
    <property type="match status" value="1"/>
</dbReference>
<dbReference type="STRING" id="1121353.H924_09515"/>
<name>M1TSY5_9CORY</name>
<dbReference type="PANTHER" id="PTHR43606:SF2">
    <property type="entry name" value="ALKALINE PHOSPHATASE FAMILY PROTEIN (AFU_ORTHOLOGUE AFUA_5G03860)"/>
    <property type="match status" value="1"/>
</dbReference>
<feature type="domain" description="Phospholipase D N-terminal" evidence="2">
    <location>
        <begin position="41"/>
        <end position="138"/>
    </location>
</feature>
<evidence type="ECO:0000259" key="1">
    <source>
        <dbReference type="Pfam" id="PF09423"/>
    </source>
</evidence>
<feature type="domain" description="PhoD-like phosphatase metallophosphatase" evidence="1">
    <location>
        <begin position="151"/>
        <end position="492"/>
    </location>
</feature>
<organism evidence="3 4">
    <name type="scientific">Corynebacterium callunae DSM 20147</name>
    <dbReference type="NCBI Taxonomy" id="1121353"/>
    <lineage>
        <taxon>Bacteria</taxon>
        <taxon>Bacillati</taxon>
        <taxon>Actinomycetota</taxon>
        <taxon>Actinomycetes</taxon>
        <taxon>Mycobacteriales</taxon>
        <taxon>Corynebacteriaceae</taxon>
        <taxon>Corynebacterium</taxon>
    </lineage>
</organism>
<accession>M1TSY5</accession>
<evidence type="ECO:0000259" key="2">
    <source>
        <dbReference type="Pfam" id="PF16655"/>
    </source>
</evidence>
<proteinExistence type="predicted"/>
<dbReference type="InterPro" id="IPR029052">
    <property type="entry name" value="Metallo-depent_PP-like"/>
</dbReference>
<dbReference type="KEGG" id="ccn:H924_09515"/>
<dbReference type="RefSeq" id="WP_015651772.1">
    <property type="nucleotide sequence ID" value="NC_020506.1"/>
</dbReference>
<dbReference type="PANTHER" id="PTHR43606">
    <property type="entry name" value="PHOSPHATASE, PUTATIVE (AFU_ORTHOLOGUE AFUA_6G08710)-RELATED"/>
    <property type="match status" value="1"/>
</dbReference>
<dbReference type="AlphaFoldDB" id="M1TSY5"/>
<gene>
    <name evidence="3" type="ORF">H924_09515</name>
</gene>
<dbReference type="OrthoDB" id="3497025at2"/>
<dbReference type="InterPro" id="IPR018946">
    <property type="entry name" value="PhoD-like_MPP"/>
</dbReference>